<dbReference type="CDD" id="cd14949">
    <property type="entry name" value="Asparaginase_2_like_3"/>
    <property type="match status" value="1"/>
</dbReference>
<dbReference type="PANTHER" id="PTHR10188">
    <property type="entry name" value="L-ASPARAGINASE"/>
    <property type="match status" value="1"/>
</dbReference>
<dbReference type="Proteomes" id="UP001604335">
    <property type="component" value="Unassembled WGS sequence"/>
</dbReference>
<keyword evidence="2" id="KW-1185">Reference proteome</keyword>
<dbReference type="InterPro" id="IPR000246">
    <property type="entry name" value="Peptidase_T2"/>
</dbReference>
<sequence length="324" mass="33471">MSQASTQPNTQPKLIIHGGAGSSLQGKGGVAAVRALLSGIVEQVYQRLLAGASAQEAVVLGCRLLEDEPRFNAGTGSVLQSDGQIRMSASLMDGSAQRFSGTINVSRIQNPIELAAFLQTQSDRVLSDVGSAELARELALPIYNPLTDLRLNEWIEERKDNFSKRSMAATIAEVEAGSRSDSAGRGTIGVVALDQQGRVAAGTSTGGKGFERIGRVSDSATPAGNYATAHAGVSCTGIGEDILDECLAAKIVIRVDDGLGLAAAFEKSMAEAADRGRDLGAIGLDATGAIAWGKTSEVLLAAYHNGTTLGDTLELPDGLQVGSC</sequence>
<evidence type="ECO:0000313" key="2">
    <source>
        <dbReference type="Proteomes" id="UP001604335"/>
    </source>
</evidence>
<dbReference type="Pfam" id="PF01112">
    <property type="entry name" value="Asparaginase_2"/>
    <property type="match status" value="1"/>
</dbReference>
<evidence type="ECO:0000313" key="1">
    <source>
        <dbReference type="EMBL" id="MFG3816525.1"/>
    </source>
</evidence>
<dbReference type="SUPFAM" id="SSF56235">
    <property type="entry name" value="N-terminal nucleophile aminohydrolases (Ntn hydrolases)"/>
    <property type="match status" value="1"/>
</dbReference>
<gene>
    <name evidence="1" type="ORF">VPK24_02660</name>
</gene>
<proteinExistence type="predicted"/>
<dbReference type="InterPro" id="IPR029055">
    <property type="entry name" value="Ntn_hydrolases_N"/>
</dbReference>
<dbReference type="EMBL" id="JAZAQF010000012">
    <property type="protein sequence ID" value="MFG3816525.1"/>
    <property type="molecule type" value="Genomic_DNA"/>
</dbReference>
<dbReference type="Gene3D" id="3.60.20.30">
    <property type="entry name" value="(Glycosyl)asparaginase"/>
    <property type="match status" value="1"/>
</dbReference>
<reference evidence="2" key="1">
    <citation type="journal article" date="2024" name="Algal Res.">
        <title>Biochemical, toxicological and genomic investigation of a high-biomass producing Limnothrix strain isolated from Italian shallow drinking water reservoir.</title>
        <authorList>
            <person name="Simonazzi M."/>
            <person name="Shishido T.K."/>
            <person name="Delbaje E."/>
            <person name="Wahlsten M."/>
            <person name="Fewer D.P."/>
            <person name="Sivonen K."/>
            <person name="Pezzolesi L."/>
            <person name="Pistocchi R."/>
        </authorList>
    </citation>
    <scope>NUCLEOTIDE SEQUENCE [LARGE SCALE GENOMIC DNA]</scope>
    <source>
        <strain evidence="2">LRLZ20PSL1</strain>
    </source>
</reference>
<dbReference type="RefSeq" id="WP_393010475.1">
    <property type="nucleotide sequence ID" value="NZ_JAZAQF010000012.1"/>
</dbReference>
<accession>A0ABW7C5M8</accession>
<protein>
    <submittedName>
        <fullName evidence="1">Isoaspartyl peptidase/L-asparaginase</fullName>
    </submittedName>
</protein>
<dbReference type="PANTHER" id="PTHR10188:SF6">
    <property type="entry name" value="N(4)-(BETA-N-ACETYLGLUCOSAMINYL)-L-ASPARAGINASE"/>
    <property type="match status" value="1"/>
</dbReference>
<name>A0ABW7C5M8_9CYAN</name>
<organism evidence="1 2">
    <name type="scientific">Limnothrix redekei LRLZ20PSL1</name>
    <dbReference type="NCBI Taxonomy" id="3112953"/>
    <lineage>
        <taxon>Bacteria</taxon>
        <taxon>Bacillati</taxon>
        <taxon>Cyanobacteriota</taxon>
        <taxon>Cyanophyceae</taxon>
        <taxon>Pseudanabaenales</taxon>
        <taxon>Pseudanabaenaceae</taxon>
        <taxon>Limnothrix</taxon>
    </lineage>
</organism>
<comment type="caution">
    <text evidence="1">The sequence shown here is derived from an EMBL/GenBank/DDBJ whole genome shotgun (WGS) entry which is preliminary data.</text>
</comment>